<dbReference type="FunCoup" id="A0A317XWW5">
    <property type="interactions" value="193"/>
</dbReference>
<dbReference type="GO" id="GO:0006412">
    <property type="term" value="P:translation"/>
    <property type="evidence" value="ECO:0007669"/>
    <property type="project" value="InterPro"/>
</dbReference>
<evidence type="ECO:0000259" key="4">
    <source>
        <dbReference type="Pfam" id="PF00347"/>
    </source>
</evidence>
<protein>
    <recommendedName>
        <fullName evidence="4">Large ribosomal subunit protein uL6 alpha-beta domain-containing protein</fullName>
    </recommendedName>
</protein>
<evidence type="ECO:0000313" key="5">
    <source>
        <dbReference type="EMBL" id="PWZ02420.1"/>
    </source>
</evidence>
<dbReference type="Proteomes" id="UP000246740">
    <property type="component" value="Unassembled WGS sequence"/>
</dbReference>
<sequence>MVAGASASSSRLARQMGGFLLSSASSSSSSSLSARASTSASSIVPAFAALAVRHSHVGSSPIDMPPSTSIEILPFPPHPNPSRPLLPSLRYAKSVLVKGPKGEVVVPLHEYIQLTRTDGTTSESGESTSSPRISLRVNNEKEKRQRGTWGLTRTLLHNALIGVSEGHTVSLKMVGVGYRAAIEPDPLPRRTKLDDALAGTKSFFLSEEAKRAEIERASRIKDAAGKDGPNMRLHIRLGYSHPVLIPVPYGIQVQIPQPNRIVLRGADKEQLGLFASQIRTWRKPEPYKGKGIFVDDETIRLKTAKKK</sequence>
<keyword evidence="2" id="KW-0689">Ribosomal protein</keyword>
<dbReference type="InParanoid" id="A0A317XWW5"/>
<dbReference type="GO" id="GO:0005762">
    <property type="term" value="C:mitochondrial large ribosomal subunit"/>
    <property type="evidence" value="ECO:0007669"/>
    <property type="project" value="TreeGrafter"/>
</dbReference>
<keyword evidence="6" id="KW-1185">Reference proteome</keyword>
<dbReference type="PROSITE" id="PS00525">
    <property type="entry name" value="RIBOSOMAL_L6_1"/>
    <property type="match status" value="1"/>
</dbReference>
<evidence type="ECO:0000256" key="1">
    <source>
        <dbReference type="ARBA" id="ARBA00009356"/>
    </source>
</evidence>
<evidence type="ECO:0000256" key="2">
    <source>
        <dbReference type="ARBA" id="ARBA00022980"/>
    </source>
</evidence>
<comment type="similarity">
    <text evidence="1">Belongs to the universal ribosomal protein uL6 family.</text>
</comment>
<dbReference type="STRING" id="1882483.A0A317XWW5"/>
<evidence type="ECO:0000313" key="6">
    <source>
        <dbReference type="Proteomes" id="UP000246740"/>
    </source>
</evidence>
<evidence type="ECO:0000256" key="3">
    <source>
        <dbReference type="ARBA" id="ARBA00023274"/>
    </source>
</evidence>
<keyword evidence="3" id="KW-0687">Ribonucleoprotein</keyword>
<dbReference type="OrthoDB" id="540873at2759"/>
<dbReference type="PANTHER" id="PTHR11655:SF14">
    <property type="entry name" value="LARGE RIBOSOMAL SUBUNIT PROTEIN UL6M"/>
    <property type="match status" value="1"/>
</dbReference>
<dbReference type="InterPro" id="IPR000702">
    <property type="entry name" value="Ribosomal_uL6-like"/>
</dbReference>
<name>A0A317XWW5_9BASI</name>
<dbReference type="InterPro" id="IPR002358">
    <property type="entry name" value="Ribosomal_uL6_CS"/>
</dbReference>
<dbReference type="GO" id="GO:0003735">
    <property type="term" value="F:structural constituent of ribosome"/>
    <property type="evidence" value="ECO:0007669"/>
    <property type="project" value="InterPro"/>
</dbReference>
<dbReference type="GO" id="GO:0019843">
    <property type="term" value="F:rRNA binding"/>
    <property type="evidence" value="ECO:0007669"/>
    <property type="project" value="InterPro"/>
</dbReference>
<dbReference type="Pfam" id="PF00347">
    <property type="entry name" value="Ribosomal_L6"/>
    <property type="match status" value="1"/>
</dbReference>
<dbReference type="AlphaFoldDB" id="A0A317XWW5"/>
<dbReference type="InterPro" id="IPR020040">
    <property type="entry name" value="Ribosomal_uL6_a/b-dom"/>
</dbReference>
<dbReference type="SUPFAM" id="SSF56053">
    <property type="entry name" value="Ribosomal protein L6"/>
    <property type="match status" value="2"/>
</dbReference>
<accession>A0A317XWW5</accession>
<dbReference type="PANTHER" id="PTHR11655">
    <property type="entry name" value="60S/50S RIBOSOMAL PROTEIN L6/L9"/>
    <property type="match status" value="1"/>
</dbReference>
<feature type="domain" description="Large ribosomal subunit protein uL6 alpha-beta" evidence="4">
    <location>
        <begin position="236"/>
        <end position="292"/>
    </location>
</feature>
<reference evidence="5 6" key="1">
    <citation type="journal article" date="2018" name="Mol. Biol. Evol.">
        <title>Broad Genomic Sampling Reveals a Smut Pathogenic Ancestry of the Fungal Clade Ustilaginomycotina.</title>
        <authorList>
            <person name="Kijpornyongpan T."/>
            <person name="Mondo S.J."/>
            <person name="Barry K."/>
            <person name="Sandor L."/>
            <person name="Lee J."/>
            <person name="Lipzen A."/>
            <person name="Pangilinan J."/>
            <person name="LaButti K."/>
            <person name="Hainaut M."/>
            <person name="Henrissat B."/>
            <person name="Grigoriev I.V."/>
            <person name="Spatafora J.W."/>
            <person name="Aime M.C."/>
        </authorList>
    </citation>
    <scope>NUCLEOTIDE SEQUENCE [LARGE SCALE GENOMIC DNA]</scope>
    <source>
        <strain evidence="5 6">MCA 3645</strain>
    </source>
</reference>
<dbReference type="Gene3D" id="3.90.930.12">
    <property type="entry name" value="Ribosomal protein L6, alpha-beta domain"/>
    <property type="match status" value="2"/>
</dbReference>
<dbReference type="InterPro" id="IPR036789">
    <property type="entry name" value="Ribosomal_uL6-like_a/b-dom_sf"/>
</dbReference>
<dbReference type="EMBL" id="KZ819189">
    <property type="protein sequence ID" value="PWZ02420.1"/>
    <property type="molecule type" value="Genomic_DNA"/>
</dbReference>
<gene>
    <name evidence="5" type="ORF">BCV70DRAFT_64160</name>
</gene>
<organism evidence="5 6">
    <name type="scientific">Testicularia cyperi</name>
    <dbReference type="NCBI Taxonomy" id="1882483"/>
    <lineage>
        <taxon>Eukaryota</taxon>
        <taxon>Fungi</taxon>
        <taxon>Dikarya</taxon>
        <taxon>Basidiomycota</taxon>
        <taxon>Ustilaginomycotina</taxon>
        <taxon>Ustilaginomycetes</taxon>
        <taxon>Ustilaginales</taxon>
        <taxon>Anthracoideaceae</taxon>
        <taxon>Testicularia</taxon>
    </lineage>
</organism>
<proteinExistence type="inferred from homology"/>